<feature type="region of interest" description="Disordered" evidence="1">
    <location>
        <begin position="1"/>
        <end position="72"/>
    </location>
</feature>
<dbReference type="EMBL" id="CAJHUC010001696">
    <property type="protein sequence ID" value="CAD7702054.1"/>
    <property type="molecule type" value="Genomic_DNA"/>
</dbReference>
<name>A0A8S1J841_9CHLO</name>
<keyword evidence="3" id="KW-1185">Reference proteome</keyword>
<proteinExistence type="predicted"/>
<evidence type="ECO:0000313" key="2">
    <source>
        <dbReference type="EMBL" id="CAD7702054.1"/>
    </source>
</evidence>
<protein>
    <submittedName>
        <fullName evidence="2">Uncharacterized protein</fullName>
    </submittedName>
</protein>
<evidence type="ECO:0000313" key="3">
    <source>
        <dbReference type="Proteomes" id="UP000708148"/>
    </source>
</evidence>
<dbReference type="AlphaFoldDB" id="A0A8S1J841"/>
<sequence length="87" mass="8625">SFNGEGSCEGESVEKETIADPAAAETTPAPVLLDLPKPSLTSVAAAPGVAPGPSASGPEFAFGPNAAFGPSARDLDEDVIDNLVLAM</sequence>
<evidence type="ECO:0000256" key="1">
    <source>
        <dbReference type="SAM" id="MobiDB-lite"/>
    </source>
</evidence>
<comment type="caution">
    <text evidence="2">The sequence shown here is derived from an EMBL/GenBank/DDBJ whole genome shotgun (WGS) entry which is preliminary data.</text>
</comment>
<gene>
    <name evidence="2" type="ORF">OSTQU699_LOCUS7411</name>
</gene>
<accession>A0A8S1J841</accession>
<feature type="compositionally biased region" description="Low complexity" evidence="1">
    <location>
        <begin position="19"/>
        <end position="30"/>
    </location>
</feature>
<feature type="compositionally biased region" description="Low complexity" evidence="1">
    <location>
        <begin position="42"/>
        <end position="58"/>
    </location>
</feature>
<reference evidence="2" key="1">
    <citation type="submission" date="2020-12" db="EMBL/GenBank/DDBJ databases">
        <authorList>
            <person name="Iha C."/>
        </authorList>
    </citation>
    <scope>NUCLEOTIDE SEQUENCE</scope>
</reference>
<organism evidence="2 3">
    <name type="scientific">Ostreobium quekettii</name>
    <dbReference type="NCBI Taxonomy" id="121088"/>
    <lineage>
        <taxon>Eukaryota</taxon>
        <taxon>Viridiplantae</taxon>
        <taxon>Chlorophyta</taxon>
        <taxon>core chlorophytes</taxon>
        <taxon>Ulvophyceae</taxon>
        <taxon>TCBD clade</taxon>
        <taxon>Bryopsidales</taxon>
        <taxon>Ostreobineae</taxon>
        <taxon>Ostreobiaceae</taxon>
        <taxon>Ostreobium</taxon>
    </lineage>
</organism>
<dbReference type="Proteomes" id="UP000708148">
    <property type="component" value="Unassembled WGS sequence"/>
</dbReference>
<feature type="non-terminal residue" evidence="2">
    <location>
        <position position="1"/>
    </location>
</feature>